<protein>
    <recommendedName>
        <fullName evidence="1">RNase H type-1 domain-containing protein</fullName>
    </recommendedName>
</protein>
<feature type="domain" description="RNase H type-1" evidence="1">
    <location>
        <begin position="34"/>
        <end position="77"/>
    </location>
</feature>
<reference evidence="3" key="1">
    <citation type="journal article" date="2010" name="Nat. Biotechnol.">
        <title>Draft genome sequence of the oilseed species Ricinus communis.</title>
        <authorList>
            <person name="Chan A.P."/>
            <person name="Crabtree J."/>
            <person name="Zhao Q."/>
            <person name="Lorenzi H."/>
            <person name="Orvis J."/>
            <person name="Puiu D."/>
            <person name="Melake-Berhan A."/>
            <person name="Jones K.M."/>
            <person name="Redman J."/>
            <person name="Chen G."/>
            <person name="Cahoon E.B."/>
            <person name="Gedil M."/>
            <person name="Stanke M."/>
            <person name="Haas B.J."/>
            <person name="Wortman J.R."/>
            <person name="Fraser-Liggett C.M."/>
            <person name="Ravel J."/>
            <person name="Rabinowicz P.D."/>
        </authorList>
    </citation>
    <scope>NUCLEOTIDE SEQUENCE [LARGE SCALE GENOMIC DNA]</scope>
    <source>
        <strain evidence="3">cv. Hale</strain>
    </source>
</reference>
<dbReference type="Proteomes" id="UP000008311">
    <property type="component" value="Unassembled WGS sequence"/>
</dbReference>
<dbReference type="AlphaFoldDB" id="B9RUV7"/>
<dbReference type="GO" id="GO:0004523">
    <property type="term" value="F:RNA-DNA hybrid ribonuclease activity"/>
    <property type="evidence" value="ECO:0007669"/>
    <property type="project" value="InterPro"/>
</dbReference>
<name>B9RUV7_RICCO</name>
<evidence type="ECO:0000313" key="2">
    <source>
        <dbReference type="EMBL" id="EEF44690.1"/>
    </source>
</evidence>
<dbReference type="EMBL" id="EQ973818">
    <property type="protein sequence ID" value="EEF44690.1"/>
    <property type="molecule type" value="Genomic_DNA"/>
</dbReference>
<evidence type="ECO:0000259" key="1">
    <source>
        <dbReference type="Pfam" id="PF13456"/>
    </source>
</evidence>
<proteinExistence type="predicted"/>
<dbReference type="InParanoid" id="B9RUV7"/>
<organism evidence="2 3">
    <name type="scientific">Ricinus communis</name>
    <name type="common">Castor bean</name>
    <dbReference type="NCBI Taxonomy" id="3988"/>
    <lineage>
        <taxon>Eukaryota</taxon>
        <taxon>Viridiplantae</taxon>
        <taxon>Streptophyta</taxon>
        <taxon>Embryophyta</taxon>
        <taxon>Tracheophyta</taxon>
        <taxon>Spermatophyta</taxon>
        <taxon>Magnoliopsida</taxon>
        <taxon>eudicotyledons</taxon>
        <taxon>Gunneridae</taxon>
        <taxon>Pentapetalae</taxon>
        <taxon>rosids</taxon>
        <taxon>fabids</taxon>
        <taxon>Malpighiales</taxon>
        <taxon>Euphorbiaceae</taxon>
        <taxon>Acalyphoideae</taxon>
        <taxon>Acalypheae</taxon>
        <taxon>Ricinus</taxon>
    </lineage>
</organism>
<dbReference type="GO" id="GO:0003676">
    <property type="term" value="F:nucleic acid binding"/>
    <property type="evidence" value="ECO:0007669"/>
    <property type="project" value="InterPro"/>
</dbReference>
<accession>B9RUV7</accession>
<evidence type="ECO:0000313" key="3">
    <source>
        <dbReference type="Proteomes" id="UP000008311"/>
    </source>
</evidence>
<dbReference type="InterPro" id="IPR002156">
    <property type="entry name" value="RNaseH_domain"/>
</dbReference>
<keyword evidence="3" id="KW-1185">Reference proteome</keyword>
<dbReference type="Pfam" id="PF13456">
    <property type="entry name" value="RVT_3"/>
    <property type="match status" value="1"/>
</dbReference>
<gene>
    <name evidence="2" type="ORF">RCOM_0894920</name>
</gene>
<sequence length="89" mass="9628">MPHLYGVPIEQELESFVETIEVKCWMGDPPQECIASSLVAEVTAIREAYFLAESMGIFNSIVESDSQVAINVLNGKGLPRGKLSNSKGG</sequence>